<feature type="compositionally biased region" description="Basic and acidic residues" evidence="1">
    <location>
        <begin position="32"/>
        <end position="46"/>
    </location>
</feature>
<comment type="caution">
    <text evidence="3">The sequence shown here is derived from an EMBL/GenBank/DDBJ whole genome shotgun (WGS) entry which is preliminary data.</text>
</comment>
<evidence type="ECO:0000313" key="4">
    <source>
        <dbReference type="Proteomes" id="UP000283090"/>
    </source>
</evidence>
<keyword evidence="2" id="KW-0812">Transmembrane</keyword>
<evidence type="ECO:0000313" key="3">
    <source>
        <dbReference type="EMBL" id="RVD86903.1"/>
    </source>
</evidence>
<dbReference type="GeneID" id="93587465"/>
<feature type="transmembrane region" description="Helical" evidence="2">
    <location>
        <begin position="312"/>
        <end position="334"/>
    </location>
</feature>
<sequence>MNKPVKAGVKTKPLNKPRQLTERISLPADPPRMQEDLPKIPKRDFLVPKNLNGGSLLDTSDDEDGIFTPGPGYLSAATSLGSIPGPNKTSPTTQPSRPATPKASILDPNAPRNNGETVVLAPATPRSNGRAVALAPAVAPQNNGDTVALAPAAAPRNNGETVVLAPVAAPPTPSSLIEQRERERERELLRKRKREQTPVDDPVQMQIQTEHRNREGKPLERGFKSPSPSSLKPIIKRSPKRVSVRFSDVLKASPNLKSASAALANVQKTRKSSIDATVRNETIKEESSDTVEEATTTDTSPPKAKRRKANRFGLSAGSFGILSSSIIAACVGYLTMKSFSDETRASDILANLCQLEAIQSFGDTVPFCSSTGINTEKPRGPRYHKGDQSPPDYKRLMELQFSFEKILEDSVGGSRLAYDMKNSEMAVRDLTTLVRVSGLACREQLSIHLEEFGDNARIASRSLSKFSSRVMGTIDSILALDEWAKKTLENIRDSESGPKSFGSLVLWRDNDRIRRDVANTFTKTTEGMNGQLQRLVLEAQKVLAILDQLEEKLTTIHEIISREANHVKMEHDEVLSAIFTKLGANRQRIARSKEQVVLLQNVNRYRKTALGHVSATVVELDRMSADLEQLRETVAAPSLMEGVVEVPIELHIRNIDQGILRLTAGRLKASTRREEYTQAVFAAVDYSNMLINSQIAAAASQQILHNVEV</sequence>
<dbReference type="VEuPathDB" id="FungiDB:DFL_005154"/>
<dbReference type="EMBL" id="SAEB01000006">
    <property type="protein sequence ID" value="RVD86903.1"/>
    <property type="molecule type" value="Genomic_DNA"/>
</dbReference>
<dbReference type="OrthoDB" id="4179406at2759"/>
<proteinExistence type="predicted"/>
<protein>
    <submittedName>
        <fullName evidence="3">Uncharacterized protein</fullName>
    </submittedName>
</protein>
<accession>A0A437A6X3</accession>
<reference evidence="3 4" key="1">
    <citation type="submission" date="2019-01" db="EMBL/GenBank/DDBJ databases">
        <title>Intercellular communication is required for trap formation in the nematode-trapping fungus Duddingtonia flagrans.</title>
        <authorList>
            <person name="Youssar L."/>
            <person name="Wernet V."/>
            <person name="Hensel N."/>
            <person name="Hildebrandt H.-G."/>
            <person name="Fischer R."/>
        </authorList>
    </citation>
    <scope>NUCLEOTIDE SEQUENCE [LARGE SCALE GENOMIC DNA]</scope>
    <source>
        <strain evidence="3 4">CBS H-5679</strain>
    </source>
</reference>
<dbReference type="Proteomes" id="UP000283090">
    <property type="component" value="Unassembled WGS sequence"/>
</dbReference>
<evidence type="ECO:0000256" key="1">
    <source>
        <dbReference type="SAM" id="MobiDB-lite"/>
    </source>
</evidence>
<keyword evidence="2" id="KW-1133">Transmembrane helix</keyword>
<organism evidence="3 4">
    <name type="scientific">Arthrobotrys flagrans</name>
    <name type="common">Nematode-trapping fungus</name>
    <name type="synonym">Trichothecium flagrans</name>
    <dbReference type="NCBI Taxonomy" id="97331"/>
    <lineage>
        <taxon>Eukaryota</taxon>
        <taxon>Fungi</taxon>
        <taxon>Dikarya</taxon>
        <taxon>Ascomycota</taxon>
        <taxon>Pezizomycotina</taxon>
        <taxon>Orbiliomycetes</taxon>
        <taxon>Orbiliales</taxon>
        <taxon>Orbiliaceae</taxon>
        <taxon>Arthrobotrys</taxon>
    </lineage>
</organism>
<dbReference type="AlphaFoldDB" id="A0A437A6X3"/>
<feature type="region of interest" description="Disordered" evidence="1">
    <location>
        <begin position="271"/>
        <end position="307"/>
    </location>
</feature>
<feature type="compositionally biased region" description="Polar residues" evidence="1">
    <location>
        <begin position="76"/>
        <end position="97"/>
    </location>
</feature>
<keyword evidence="2" id="KW-0472">Membrane</keyword>
<feature type="region of interest" description="Disordered" evidence="1">
    <location>
        <begin position="163"/>
        <end position="234"/>
    </location>
</feature>
<feature type="compositionally biased region" description="Basic and acidic residues" evidence="1">
    <location>
        <begin position="178"/>
        <end position="188"/>
    </location>
</feature>
<name>A0A437A6X3_ARTFL</name>
<evidence type="ECO:0000256" key="2">
    <source>
        <dbReference type="SAM" id="Phobius"/>
    </source>
</evidence>
<feature type="region of interest" description="Disordered" evidence="1">
    <location>
        <begin position="1"/>
        <end position="126"/>
    </location>
</feature>
<gene>
    <name evidence="3" type="ORF">DFL_005154</name>
</gene>
<dbReference type="STRING" id="97331.A0A437A6X3"/>
<feature type="compositionally biased region" description="Low complexity" evidence="1">
    <location>
        <begin position="224"/>
        <end position="233"/>
    </location>
</feature>
<keyword evidence="4" id="KW-1185">Reference proteome</keyword>
<dbReference type="RefSeq" id="XP_067492447.1">
    <property type="nucleotide sequence ID" value="XM_067634372.1"/>
</dbReference>
<feature type="compositionally biased region" description="Basic and acidic residues" evidence="1">
    <location>
        <begin position="209"/>
        <end position="223"/>
    </location>
</feature>